<accession>A0A0E9NMN5</accession>
<sequence>MLPASYSSSYSSSSTSNFFFFFFFFFFFCLPSPQPPFPKGSIAGLYSYSNFFTDLCSIVKWLRHYIFIVGISVQTWVGSS</sequence>
<feature type="transmembrane region" description="Helical" evidence="1">
    <location>
        <begin position="12"/>
        <end position="30"/>
    </location>
</feature>
<proteinExistence type="predicted"/>
<evidence type="ECO:0000256" key="1">
    <source>
        <dbReference type="SAM" id="Phobius"/>
    </source>
</evidence>
<keyword evidence="1" id="KW-0812">Transmembrane</keyword>
<reference evidence="2 3" key="1">
    <citation type="journal article" date="2011" name="J. Gen. Appl. Microbiol.">
        <title>Draft genome sequencing of the enigmatic yeast Saitoella complicata.</title>
        <authorList>
            <person name="Nishida H."/>
            <person name="Hamamoto M."/>
            <person name="Sugiyama J."/>
        </authorList>
    </citation>
    <scope>NUCLEOTIDE SEQUENCE [LARGE SCALE GENOMIC DNA]</scope>
    <source>
        <strain evidence="2 3">NRRL Y-17804</strain>
    </source>
</reference>
<dbReference type="Proteomes" id="UP000033140">
    <property type="component" value="Unassembled WGS sequence"/>
</dbReference>
<organism evidence="2 3">
    <name type="scientific">Saitoella complicata (strain BCRC 22490 / CBS 7301 / JCM 7358 / NBRC 10748 / NRRL Y-17804)</name>
    <dbReference type="NCBI Taxonomy" id="698492"/>
    <lineage>
        <taxon>Eukaryota</taxon>
        <taxon>Fungi</taxon>
        <taxon>Dikarya</taxon>
        <taxon>Ascomycota</taxon>
        <taxon>Taphrinomycotina</taxon>
        <taxon>Taphrinomycotina incertae sedis</taxon>
        <taxon>Saitoella</taxon>
    </lineage>
</organism>
<keyword evidence="3" id="KW-1185">Reference proteome</keyword>
<dbReference type="AlphaFoldDB" id="A0A0E9NMN5"/>
<comment type="caution">
    <text evidence="2">The sequence shown here is derived from an EMBL/GenBank/DDBJ whole genome shotgun (WGS) entry which is preliminary data.</text>
</comment>
<evidence type="ECO:0000313" key="3">
    <source>
        <dbReference type="Proteomes" id="UP000033140"/>
    </source>
</evidence>
<protein>
    <submittedName>
        <fullName evidence="2">Uncharacterized protein</fullName>
    </submittedName>
</protein>
<gene>
    <name evidence="2" type="ORF">G7K_4807-t1</name>
</gene>
<reference evidence="2 3" key="2">
    <citation type="journal article" date="2014" name="J. Gen. Appl. Microbiol.">
        <title>The early diverging ascomycetous budding yeast Saitoella complicata has three histone deacetylases belonging to the Clr6, Hos2, and Rpd3 lineages.</title>
        <authorList>
            <person name="Nishida H."/>
            <person name="Matsumoto T."/>
            <person name="Kondo S."/>
            <person name="Hamamoto M."/>
            <person name="Yoshikawa H."/>
        </authorList>
    </citation>
    <scope>NUCLEOTIDE SEQUENCE [LARGE SCALE GENOMIC DNA]</scope>
    <source>
        <strain evidence="2 3">NRRL Y-17804</strain>
    </source>
</reference>
<keyword evidence="1" id="KW-1133">Transmembrane helix</keyword>
<keyword evidence="1" id="KW-0472">Membrane</keyword>
<dbReference type="EMBL" id="BACD03000035">
    <property type="protein sequence ID" value="GAO50685.1"/>
    <property type="molecule type" value="Genomic_DNA"/>
</dbReference>
<name>A0A0E9NMN5_SAICN</name>
<evidence type="ECO:0000313" key="2">
    <source>
        <dbReference type="EMBL" id="GAO50685.1"/>
    </source>
</evidence>
<reference evidence="2 3" key="3">
    <citation type="journal article" date="2015" name="Genome Announc.">
        <title>Draft Genome Sequence of the Archiascomycetous Yeast Saitoella complicata.</title>
        <authorList>
            <person name="Yamauchi K."/>
            <person name="Kondo S."/>
            <person name="Hamamoto M."/>
            <person name="Takahashi Y."/>
            <person name="Ogura Y."/>
            <person name="Hayashi T."/>
            <person name="Nishida H."/>
        </authorList>
    </citation>
    <scope>NUCLEOTIDE SEQUENCE [LARGE SCALE GENOMIC DNA]</scope>
    <source>
        <strain evidence="2 3">NRRL Y-17804</strain>
    </source>
</reference>